<organism evidence="1 2">
    <name type="scientific">Bos mutus</name>
    <name type="common">wild yak</name>
    <dbReference type="NCBI Taxonomy" id="72004"/>
    <lineage>
        <taxon>Eukaryota</taxon>
        <taxon>Metazoa</taxon>
        <taxon>Chordata</taxon>
        <taxon>Craniata</taxon>
        <taxon>Vertebrata</taxon>
        <taxon>Euteleostomi</taxon>
        <taxon>Mammalia</taxon>
        <taxon>Eutheria</taxon>
        <taxon>Laurasiatheria</taxon>
        <taxon>Artiodactyla</taxon>
        <taxon>Ruminantia</taxon>
        <taxon>Pecora</taxon>
        <taxon>Bovidae</taxon>
        <taxon>Bovinae</taxon>
        <taxon>Bos</taxon>
    </lineage>
</organism>
<accession>L8I4G6</accession>
<sequence>GGRRSEVCDLVLKRSRDLLEPEGQLHLLSGGVLFQGIDDL</sequence>
<evidence type="ECO:0000313" key="2">
    <source>
        <dbReference type="Proteomes" id="UP000011080"/>
    </source>
</evidence>
<feature type="non-terminal residue" evidence="1">
    <location>
        <position position="1"/>
    </location>
</feature>
<gene>
    <name evidence="1" type="ORF">M91_01421</name>
</gene>
<protein>
    <submittedName>
        <fullName evidence="1">Uncharacterized protein</fullName>
    </submittedName>
</protein>
<evidence type="ECO:0000313" key="1">
    <source>
        <dbReference type="EMBL" id="ELR50429.1"/>
    </source>
</evidence>
<reference evidence="1 2" key="1">
    <citation type="journal article" date="2012" name="Nat. Genet.">
        <title>The yak genome and adaptation to life at high altitude.</title>
        <authorList>
            <person name="Qiu Q."/>
            <person name="Zhang G."/>
            <person name="Ma T."/>
            <person name="Qian W."/>
            <person name="Wang J."/>
            <person name="Ye Z."/>
            <person name="Cao C."/>
            <person name="Hu Q."/>
            <person name="Kim J."/>
            <person name="Larkin D.M."/>
            <person name="Auvil L."/>
            <person name="Capitanu B."/>
            <person name="Ma J."/>
            <person name="Lewin H.A."/>
            <person name="Qian X."/>
            <person name="Lang Y."/>
            <person name="Zhou R."/>
            <person name="Wang L."/>
            <person name="Wang K."/>
            <person name="Xia J."/>
            <person name="Liao S."/>
            <person name="Pan S."/>
            <person name="Lu X."/>
            <person name="Hou H."/>
            <person name="Wang Y."/>
            <person name="Zang X."/>
            <person name="Yin Y."/>
            <person name="Ma H."/>
            <person name="Zhang J."/>
            <person name="Wang Z."/>
            <person name="Zhang Y."/>
            <person name="Zhang D."/>
            <person name="Yonezawa T."/>
            <person name="Hasegawa M."/>
            <person name="Zhong Y."/>
            <person name="Liu W."/>
            <person name="Zhang Y."/>
            <person name="Huang Z."/>
            <person name="Zhang S."/>
            <person name="Long R."/>
            <person name="Yang H."/>
            <person name="Wang J."/>
            <person name="Lenstra J.A."/>
            <person name="Cooper D.N."/>
            <person name="Wu Y."/>
            <person name="Wang J."/>
            <person name="Shi P."/>
            <person name="Wang J."/>
            <person name="Liu J."/>
        </authorList>
    </citation>
    <scope>NUCLEOTIDE SEQUENCE [LARGE SCALE GENOMIC DNA]</scope>
    <source>
        <strain evidence="2">yakQH1</strain>
    </source>
</reference>
<feature type="non-terminal residue" evidence="1">
    <location>
        <position position="40"/>
    </location>
</feature>
<name>L8I4G6_9CETA</name>
<proteinExistence type="predicted"/>
<dbReference type="EMBL" id="JH882190">
    <property type="protein sequence ID" value="ELR50429.1"/>
    <property type="molecule type" value="Genomic_DNA"/>
</dbReference>
<dbReference type="Proteomes" id="UP000011080">
    <property type="component" value="Unassembled WGS sequence"/>
</dbReference>
<dbReference type="AlphaFoldDB" id="L8I4G6"/>